<sequence length="223" mass="24746">MLANVKNAAAAYLALSLAAQPSMASPLNAEHQEHRLGQKATDYIQYGRCYTIKNGDGEELGHLKSTPSWNYLGFGSNAKTAHFKVCQSLGHCYDPNRSQSTQVLWNQARFWLFDVEGNAYSPKGEFIAANSPPFGSNRNLYPGGAGYKYFVNFWGENDGDYPDSHALGPDKVKLRVDNLRDDKGLVITNKNLKCTPKDDFVMVSFHEVKCSSASVLEEQNPEL</sequence>
<proteinExistence type="predicted"/>
<evidence type="ECO:0000256" key="1">
    <source>
        <dbReference type="SAM" id="SignalP"/>
    </source>
</evidence>
<organism evidence="2 3">
    <name type="scientific">Fusarium austroafricanum</name>
    <dbReference type="NCBI Taxonomy" id="2364996"/>
    <lineage>
        <taxon>Eukaryota</taxon>
        <taxon>Fungi</taxon>
        <taxon>Dikarya</taxon>
        <taxon>Ascomycota</taxon>
        <taxon>Pezizomycotina</taxon>
        <taxon>Sordariomycetes</taxon>
        <taxon>Hypocreomycetidae</taxon>
        <taxon>Hypocreales</taxon>
        <taxon>Nectriaceae</taxon>
        <taxon>Fusarium</taxon>
        <taxon>Fusarium concolor species complex</taxon>
    </lineage>
</organism>
<feature type="chain" id="PRO_5034970169" evidence="1">
    <location>
        <begin position="25"/>
        <end position="223"/>
    </location>
</feature>
<evidence type="ECO:0000313" key="3">
    <source>
        <dbReference type="Proteomes" id="UP000605986"/>
    </source>
</evidence>
<feature type="signal peptide" evidence="1">
    <location>
        <begin position="1"/>
        <end position="24"/>
    </location>
</feature>
<reference evidence="2" key="1">
    <citation type="submission" date="2020-01" db="EMBL/GenBank/DDBJ databases">
        <title>Identification and distribution of gene clusters putatively required for synthesis of sphingolipid metabolism inhibitors in phylogenetically diverse species of the filamentous fungus Fusarium.</title>
        <authorList>
            <person name="Kim H.-S."/>
            <person name="Busman M."/>
            <person name="Brown D.W."/>
            <person name="Divon H."/>
            <person name="Uhlig S."/>
            <person name="Proctor R.H."/>
        </authorList>
    </citation>
    <scope>NUCLEOTIDE SEQUENCE</scope>
    <source>
        <strain evidence="2">NRRL 53441</strain>
    </source>
</reference>
<evidence type="ECO:0000313" key="2">
    <source>
        <dbReference type="EMBL" id="KAF4446710.1"/>
    </source>
</evidence>
<gene>
    <name evidence="2" type="ORF">F53441_9643</name>
</gene>
<comment type="caution">
    <text evidence="2">The sequence shown here is derived from an EMBL/GenBank/DDBJ whole genome shotgun (WGS) entry which is preliminary data.</text>
</comment>
<keyword evidence="1" id="KW-0732">Signal</keyword>
<dbReference type="AlphaFoldDB" id="A0A8H4K8P5"/>
<accession>A0A8H4K8P5</accession>
<name>A0A8H4K8P5_9HYPO</name>
<dbReference type="EMBL" id="JAADJG010000445">
    <property type="protein sequence ID" value="KAF4446710.1"/>
    <property type="molecule type" value="Genomic_DNA"/>
</dbReference>
<protein>
    <submittedName>
        <fullName evidence="2">Uncharacterized protein</fullName>
    </submittedName>
</protein>
<dbReference type="Proteomes" id="UP000605986">
    <property type="component" value="Unassembled WGS sequence"/>
</dbReference>
<dbReference type="OrthoDB" id="4917178at2759"/>
<keyword evidence="3" id="KW-1185">Reference proteome</keyword>